<organism evidence="2">
    <name type="scientific">Mustela putorius furo</name>
    <name type="common">European domestic ferret</name>
    <name type="synonym">Mustela furo</name>
    <dbReference type="NCBI Taxonomy" id="9669"/>
    <lineage>
        <taxon>Eukaryota</taxon>
        <taxon>Metazoa</taxon>
        <taxon>Chordata</taxon>
        <taxon>Craniata</taxon>
        <taxon>Vertebrata</taxon>
        <taxon>Euteleostomi</taxon>
        <taxon>Mammalia</taxon>
        <taxon>Eutheria</taxon>
        <taxon>Laurasiatheria</taxon>
        <taxon>Carnivora</taxon>
        <taxon>Caniformia</taxon>
        <taxon>Musteloidea</taxon>
        <taxon>Mustelidae</taxon>
        <taxon>Mustelinae</taxon>
        <taxon>Mustela</taxon>
    </lineage>
</organism>
<sequence>MKGAEPCRGPSCEPPAPCSRRRDSPGGGGRRARSASPVGSGPSGPVPASGHPSHCVCSHGVEELVARAAAAHHHLTDAEKEQTEGSCRGKGRGRLCSEQRAQRVALS</sequence>
<dbReference type="EMBL" id="AEYP01025217">
    <property type="status" value="NOT_ANNOTATED_CDS"/>
    <property type="molecule type" value="Genomic_DNA"/>
</dbReference>
<evidence type="ECO:0000313" key="2">
    <source>
        <dbReference type="Ensembl" id="ENSMPUP00000013267.1"/>
    </source>
</evidence>
<reference evidence="2" key="1">
    <citation type="submission" date="2024-06" db="UniProtKB">
        <authorList>
            <consortium name="Ensembl"/>
        </authorList>
    </citation>
    <scope>IDENTIFICATION</scope>
</reference>
<evidence type="ECO:0000256" key="1">
    <source>
        <dbReference type="SAM" id="MobiDB-lite"/>
    </source>
</evidence>
<name>M3YPK9_MUSPF</name>
<proteinExistence type="predicted"/>
<dbReference type="Ensembl" id="ENSMPUT00000013479.1">
    <property type="protein sequence ID" value="ENSMPUP00000013267.1"/>
    <property type="gene ID" value="ENSMPUG00000013366.1"/>
</dbReference>
<feature type="compositionally biased region" description="Basic and acidic residues" evidence="1">
    <location>
        <begin position="74"/>
        <end position="83"/>
    </location>
</feature>
<feature type="region of interest" description="Disordered" evidence="1">
    <location>
        <begin position="72"/>
        <end position="107"/>
    </location>
</feature>
<dbReference type="HOGENOM" id="CLU_2209162_0_0_1"/>
<dbReference type="InParanoid" id="M3YPK9"/>
<accession>M3YPK9</accession>
<dbReference type="AlphaFoldDB" id="M3YPK9"/>
<feature type="region of interest" description="Disordered" evidence="1">
    <location>
        <begin position="1"/>
        <end position="53"/>
    </location>
</feature>
<protein>
    <submittedName>
        <fullName evidence="2">Uncharacterized protein</fullName>
    </submittedName>
</protein>